<comment type="caution">
    <text evidence="2">The sequence shown here is derived from an EMBL/GenBank/DDBJ whole genome shotgun (WGS) entry which is preliminary data.</text>
</comment>
<feature type="signal peptide" evidence="1">
    <location>
        <begin position="1"/>
        <end position="22"/>
    </location>
</feature>
<dbReference type="AlphaFoldDB" id="A0A3L7JVN4"/>
<evidence type="ECO:0008006" key="4">
    <source>
        <dbReference type="Google" id="ProtNLM"/>
    </source>
</evidence>
<dbReference type="PROSITE" id="PS51257">
    <property type="entry name" value="PROKAR_LIPOPROTEIN"/>
    <property type="match status" value="1"/>
</dbReference>
<reference evidence="2 3" key="1">
    <citation type="submission" date="2018-10" db="EMBL/GenBank/DDBJ databases">
        <title>Falsibacillus sp. genome draft.</title>
        <authorList>
            <person name="Shi S."/>
        </authorList>
    </citation>
    <scope>NUCLEOTIDE SEQUENCE [LARGE SCALE GENOMIC DNA]</scope>
    <source>
        <strain evidence="2 3">GY 10110</strain>
    </source>
</reference>
<name>A0A3L7JVN4_9BACI</name>
<evidence type="ECO:0000313" key="3">
    <source>
        <dbReference type="Proteomes" id="UP000276770"/>
    </source>
</evidence>
<sequence length="188" mass="20170">MKRLFMLLSFLSLMALISACSSQPSLKLVDTKVDIVKDKSLSGSVVISEGGKNGQELVPTVLYYQFKIKNNGFRRIGGAGDKKLKVKIVPGKKLAAASEESVGINIFTPSSYNGTGLGYGVQVNGEIQPGKTGNMSLTYDLGVTEENPKVSLQVPSKEKLEKLKANALDGSLIVTSDGKEIAEFDLKR</sequence>
<feature type="chain" id="PRO_5039517775" description="Lipoprotein" evidence="1">
    <location>
        <begin position="23"/>
        <end position="188"/>
    </location>
</feature>
<dbReference type="OrthoDB" id="2942850at2"/>
<dbReference type="RefSeq" id="WP_121681213.1">
    <property type="nucleotide sequence ID" value="NZ_RCVZ01000009.1"/>
</dbReference>
<proteinExistence type="predicted"/>
<organism evidence="2 3">
    <name type="scientific">Falsibacillus albus</name>
    <dbReference type="NCBI Taxonomy" id="2478915"/>
    <lineage>
        <taxon>Bacteria</taxon>
        <taxon>Bacillati</taxon>
        <taxon>Bacillota</taxon>
        <taxon>Bacilli</taxon>
        <taxon>Bacillales</taxon>
        <taxon>Bacillaceae</taxon>
        <taxon>Falsibacillus</taxon>
    </lineage>
</organism>
<protein>
    <recommendedName>
        <fullName evidence="4">Lipoprotein</fullName>
    </recommendedName>
</protein>
<evidence type="ECO:0000256" key="1">
    <source>
        <dbReference type="SAM" id="SignalP"/>
    </source>
</evidence>
<accession>A0A3L7JVN4</accession>
<evidence type="ECO:0000313" key="2">
    <source>
        <dbReference type="EMBL" id="RLQ94600.1"/>
    </source>
</evidence>
<keyword evidence="3" id="KW-1185">Reference proteome</keyword>
<dbReference type="EMBL" id="RCVZ01000009">
    <property type="protein sequence ID" value="RLQ94600.1"/>
    <property type="molecule type" value="Genomic_DNA"/>
</dbReference>
<gene>
    <name evidence="2" type="ORF">D9X91_13775</name>
</gene>
<dbReference type="Proteomes" id="UP000276770">
    <property type="component" value="Unassembled WGS sequence"/>
</dbReference>
<keyword evidence="1" id="KW-0732">Signal</keyword>